<name>A0A1Y6C3R2_9NEIS</name>
<dbReference type="PROSITE" id="PS51832">
    <property type="entry name" value="HD_GYP"/>
    <property type="match status" value="1"/>
</dbReference>
<dbReference type="PANTHER" id="PTHR45228">
    <property type="entry name" value="CYCLIC DI-GMP PHOSPHODIESTERASE TM_0186-RELATED"/>
    <property type="match status" value="1"/>
</dbReference>
<dbReference type="Gene3D" id="1.10.3210.10">
    <property type="entry name" value="Hypothetical protein af1432"/>
    <property type="match status" value="1"/>
</dbReference>
<proteinExistence type="predicted"/>
<dbReference type="CDD" id="cd00077">
    <property type="entry name" value="HDc"/>
    <property type="match status" value="1"/>
</dbReference>
<dbReference type="Pfam" id="PF13487">
    <property type="entry name" value="HD_5"/>
    <property type="match status" value="1"/>
</dbReference>
<evidence type="ECO:0000313" key="3">
    <source>
        <dbReference type="Proteomes" id="UP000192920"/>
    </source>
</evidence>
<dbReference type="SUPFAM" id="SSF109604">
    <property type="entry name" value="HD-domain/PDEase-like"/>
    <property type="match status" value="1"/>
</dbReference>
<reference evidence="3" key="1">
    <citation type="submission" date="2017-04" db="EMBL/GenBank/DDBJ databases">
        <authorList>
            <person name="Varghese N."/>
            <person name="Submissions S."/>
        </authorList>
    </citation>
    <scope>NUCLEOTIDE SEQUENCE [LARGE SCALE GENOMIC DNA]</scope>
    <source>
        <strain evidence="3">DSM 22618</strain>
    </source>
</reference>
<evidence type="ECO:0000313" key="2">
    <source>
        <dbReference type="EMBL" id="SMF42819.1"/>
    </source>
</evidence>
<feature type="domain" description="HD-GYP" evidence="1">
    <location>
        <begin position="93"/>
        <end position="293"/>
    </location>
</feature>
<dbReference type="InterPro" id="IPR003607">
    <property type="entry name" value="HD/PDEase_dom"/>
</dbReference>
<dbReference type="EMBL" id="FXAG01000020">
    <property type="protein sequence ID" value="SMF42819.1"/>
    <property type="molecule type" value="Genomic_DNA"/>
</dbReference>
<dbReference type="AlphaFoldDB" id="A0A1Y6C3R2"/>
<sequence>MRFSLPDSLYIHNRLVEVNVRHGGQEPEQHFRLTDKFKQSLIEDYPAGPIPILPPTNISPVQAVPKLADYLRALNQRVLVFSDYRERLVELANLLIEMAGSQPDGVIAAIMLCPYHHYAAHHAINCALLAARVGQSYGLPPADAKQLVCAALTMNISSANLQDSMASQEAEPSTAQRQTLHAHPLLSSALLREAGVDDELWHTIVLLHHEKKNGRGYPFNLAGEDVEPLAHLLHTLDRVTAKMMPRTYRARMKPKQTLGELYAGKMGEIDPELVSHLVKIIGIYPPGSFVELADGNRAIVVNITANAATPRVAPQSHPAERIDTAQERFRIVKSLNIHVEERYLPLFYRLWSPT</sequence>
<dbReference type="InterPro" id="IPR052020">
    <property type="entry name" value="Cyclic_di-GMP/3'3'-cGAMP_PDE"/>
</dbReference>
<dbReference type="InterPro" id="IPR037522">
    <property type="entry name" value="HD_GYP_dom"/>
</dbReference>
<dbReference type="Proteomes" id="UP000192920">
    <property type="component" value="Unassembled WGS sequence"/>
</dbReference>
<gene>
    <name evidence="2" type="ORF">SAMN02745746_03189</name>
</gene>
<dbReference type="PANTHER" id="PTHR45228:SF4">
    <property type="entry name" value="LIPOPROTEIN"/>
    <property type="match status" value="1"/>
</dbReference>
<dbReference type="GO" id="GO:0008081">
    <property type="term" value="F:phosphoric diester hydrolase activity"/>
    <property type="evidence" value="ECO:0007669"/>
    <property type="project" value="UniProtKB-ARBA"/>
</dbReference>
<dbReference type="STRING" id="1123014.SAMN02745746_03189"/>
<organism evidence="2 3">
    <name type="scientific">Pseudogulbenkiania subflava DSM 22618</name>
    <dbReference type="NCBI Taxonomy" id="1123014"/>
    <lineage>
        <taxon>Bacteria</taxon>
        <taxon>Pseudomonadati</taxon>
        <taxon>Pseudomonadota</taxon>
        <taxon>Betaproteobacteria</taxon>
        <taxon>Neisseriales</taxon>
        <taxon>Chromobacteriaceae</taxon>
        <taxon>Pseudogulbenkiania</taxon>
    </lineage>
</organism>
<accession>A0A1Y6C3R2</accession>
<protein>
    <submittedName>
        <fullName evidence="2">HD domain-containing protein</fullName>
    </submittedName>
</protein>
<dbReference type="RefSeq" id="WP_085277304.1">
    <property type="nucleotide sequence ID" value="NZ_FXAG01000020.1"/>
</dbReference>
<evidence type="ECO:0000259" key="1">
    <source>
        <dbReference type="PROSITE" id="PS51832"/>
    </source>
</evidence>
<keyword evidence="3" id="KW-1185">Reference proteome</keyword>